<dbReference type="PROSITE" id="PS50853">
    <property type="entry name" value="FN3"/>
    <property type="match status" value="2"/>
</dbReference>
<dbReference type="Proteomes" id="UP000264820">
    <property type="component" value="Unplaced"/>
</dbReference>
<dbReference type="GO" id="GO:0045214">
    <property type="term" value="P:sarcomere organization"/>
    <property type="evidence" value="ECO:0007669"/>
    <property type="project" value="TreeGrafter"/>
</dbReference>
<reference evidence="4" key="1">
    <citation type="submission" date="2025-08" db="UniProtKB">
        <authorList>
            <consortium name="Ensembl"/>
        </authorList>
    </citation>
    <scope>IDENTIFICATION</scope>
</reference>
<organism evidence="4 5">
    <name type="scientific">Hippocampus comes</name>
    <name type="common">Tiger tail seahorse</name>
    <dbReference type="NCBI Taxonomy" id="109280"/>
    <lineage>
        <taxon>Eukaryota</taxon>
        <taxon>Metazoa</taxon>
        <taxon>Chordata</taxon>
        <taxon>Craniata</taxon>
        <taxon>Vertebrata</taxon>
        <taxon>Euteleostomi</taxon>
        <taxon>Actinopterygii</taxon>
        <taxon>Neopterygii</taxon>
        <taxon>Teleostei</taxon>
        <taxon>Neoteleostei</taxon>
        <taxon>Acanthomorphata</taxon>
        <taxon>Syngnathiaria</taxon>
        <taxon>Syngnathiformes</taxon>
        <taxon>Syngnathoidei</taxon>
        <taxon>Syngnathidae</taxon>
        <taxon>Hippocampus</taxon>
    </lineage>
</organism>
<keyword evidence="2" id="KW-0393">Immunoglobulin domain</keyword>
<dbReference type="GeneTree" id="ENSGT01150000286978"/>
<dbReference type="Pfam" id="PF07679">
    <property type="entry name" value="I-set"/>
    <property type="match status" value="1"/>
</dbReference>
<dbReference type="GO" id="GO:0031430">
    <property type="term" value="C:M band"/>
    <property type="evidence" value="ECO:0007669"/>
    <property type="project" value="TreeGrafter"/>
</dbReference>
<dbReference type="InterPro" id="IPR036116">
    <property type="entry name" value="FN3_sf"/>
</dbReference>
<dbReference type="PANTHER" id="PTHR14340:SF13">
    <property type="entry name" value="TITIN"/>
    <property type="match status" value="1"/>
</dbReference>
<dbReference type="Gene3D" id="2.60.40.10">
    <property type="entry name" value="Immunoglobulins"/>
    <property type="match status" value="3"/>
</dbReference>
<evidence type="ECO:0000256" key="1">
    <source>
        <dbReference type="ARBA" id="ARBA00022737"/>
    </source>
</evidence>
<dbReference type="STRING" id="109280.ENSHCOP00000025585"/>
<dbReference type="PANTHER" id="PTHR14340">
    <property type="entry name" value="MICROFIBRIL-ASSOCIATED GLYCOPROTEIN 3"/>
    <property type="match status" value="1"/>
</dbReference>
<feature type="domain" description="Fibronectin type-III" evidence="3">
    <location>
        <begin position="217"/>
        <end position="273"/>
    </location>
</feature>
<evidence type="ECO:0000256" key="2">
    <source>
        <dbReference type="ARBA" id="ARBA00023319"/>
    </source>
</evidence>
<proteinExistence type="predicted"/>
<reference evidence="4" key="2">
    <citation type="submission" date="2025-09" db="UniProtKB">
        <authorList>
            <consortium name="Ensembl"/>
        </authorList>
    </citation>
    <scope>IDENTIFICATION</scope>
</reference>
<dbReference type="InterPro" id="IPR013098">
    <property type="entry name" value="Ig_I-set"/>
</dbReference>
<keyword evidence="1" id="KW-0677">Repeat</keyword>
<dbReference type="SUPFAM" id="SSF49265">
    <property type="entry name" value="Fibronectin type III"/>
    <property type="match status" value="1"/>
</dbReference>
<sequence length="273" mass="30388">RHSSYRHRCLLLHSVNKIRHEEGLRGLRHHKSLIPTDITKNSVSLAWTKPKHDGGSRLTGYVLEAQKRGTDQWAHVTSLKNMDFTVKNLNENEEYTFRVMAVNHSGRSAPRESKPIIVKDSTSLPEFDLRGVCQSTVIAKAGDNIRVEIPVMGRPRPAVTWQKDGNSLRLDLRNTETHALVDVTKLDSGHYELVLKNPGGTKIFPITVKVLDKPGKPTGPLKVTGIMADRCTLAWSEPSLDGGANITRYILEKRETSSLSWTVAAMLQTSPAS</sequence>
<dbReference type="FunFam" id="2.60.40.10:FF:000112">
    <property type="entry name" value="Titin a"/>
    <property type="match status" value="1"/>
</dbReference>
<keyword evidence="5" id="KW-1185">Reference proteome</keyword>
<evidence type="ECO:0000313" key="5">
    <source>
        <dbReference type="Proteomes" id="UP000264820"/>
    </source>
</evidence>
<name>A0A3Q2Z1T7_HIPCM</name>
<dbReference type="SMART" id="SM00060">
    <property type="entry name" value="FN3"/>
    <property type="match status" value="2"/>
</dbReference>
<dbReference type="CDD" id="cd00063">
    <property type="entry name" value="FN3"/>
    <property type="match status" value="2"/>
</dbReference>
<dbReference type="InterPro" id="IPR036179">
    <property type="entry name" value="Ig-like_dom_sf"/>
</dbReference>
<dbReference type="AlphaFoldDB" id="A0A3Q2Z1T7"/>
<evidence type="ECO:0000313" key="4">
    <source>
        <dbReference type="Ensembl" id="ENSHCOP00000025585.1"/>
    </source>
</evidence>
<dbReference type="PRINTS" id="PR00014">
    <property type="entry name" value="FNTYPEIII"/>
</dbReference>
<accession>A0A3Q2Z1T7</accession>
<dbReference type="Pfam" id="PF00041">
    <property type="entry name" value="fn3"/>
    <property type="match status" value="1"/>
</dbReference>
<dbReference type="FunFam" id="2.60.40.10:FF:000031">
    <property type="entry name" value="Myosin-binding protein C, slow type"/>
    <property type="match status" value="1"/>
</dbReference>
<dbReference type="InterPro" id="IPR013783">
    <property type="entry name" value="Ig-like_fold"/>
</dbReference>
<dbReference type="Ensembl" id="ENSHCOT00000019902.1">
    <property type="protein sequence ID" value="ENSHCOP00000025585.1"/>
    <property type="gene ID" value="ENSHCOG00000015839.1"/>
</dbReference>
<dbReference type="GO" id="GO:0008307">
    <property type="term" value="F:structural constituent of muscle"/>
    <property type="evidence" value="ECO:0007669"/>
    <property type="project" value="TreeGrafter"/>
</dbReference>
<dbReference type="InterPro" id="IPR003961">
    <property type="entry name" value="FN3_dom"/>
</dbReference>
<dbReference type="OMA" id="WCKSASD"/>
<dbReference type="GO" id="GO:0048738">
    <property type="term" value="P:cardiac muscle tissue development"/>
    <property type="evidence" value="ECO:0007669"/>
    <property type="project" value="TreeGrafter"/>
</dbReference>
<evidence type="ECO:0000259" key="3">
    <source>
        <dbReference type="PROSITE" id="PS50853"/>
    </source>
</evidence>
<dbReference type="SUPFAM" id="SSF48726">
    <property type="entry name" value="Immunoglobulin"/>
    <property type="match status" value="1"/>
</dbReference>
<protein>
    <recommendedName>
        <fullName evidence="3">Fibronectin type-III domain-containing protein</fullName>
    </recommendedName>
</protein>
<feature type="domain" description="Fibronectin type-III" evidence="3">
    <location>
        <begin position="29"/>
        <end position="121"/>
    </location>
</feature>